<dbReference type="EMBL" id="CP035493">
    <property type="protein sequence ID" value="QAY69070.1"/>
    <property type="molecule type" value="Genomic_DNA"/>
</dbReference>
<sequence length="143" mass="15352">MSRLDDVMRAVVDEVDGALGCAVADLRTGELLGVAHDIAYFNQTYLEAVAAASVQMFRGATVTHVEDLISARRGVPSEHLIEEVQMTTRRTVHFMMILPNHPEALVVLIADRRTNVGMGWAATRRSVLAVEPILDAAAAGAGA</sequence>
<evidence type="ECO:0008006" key="3">
    <source>
        <dbReference type="Google" id="ProtNLM"/>
    </source>
</evidence>
<evidence type="ECO:0000313" key="2">
    <source>
        <dbReference type="Proteomes" id="UP000292118"/>
    </source>
</evidence>
<gene>
    <name evidence="1" type="ORF">ET471_02605</name>
</gene>
<dbReference type="KEGG" id="xya:ET471_02605"/>
<dbReference type="AlphaFoldDB" id="A0A4P6F015"/>
<proteinExistence type="predicted"/>
<keyword evidence="2" id="KW-1185">Reference proteome</keyword>
<organism evidence="1 2">
    <name type="scientific">Xylanimonas protaetiae</name>
    <dbReference type="NCBI Taxonomy" id="2509457"/>
    <lineage>
        <taxon>Bacteria</taxon>
        <taxon>Bacillati</taxon>
        <taxon>Actinomycetota</taxon>
        <taxon>Actinomycetes</taxon>
        <taxon>Micrococcales</taxon>
        <taxon>Promicromonosporaceae</taxon>
        <taxon>Xylanimonas</taxon>
    </lineage>
</organism>
<name>A0A4P6F015_9MICO</name>
<evidence type="ECO:0000313" key="1">
    <source>
        <dbReference type="EMBL" id="QAY69070.1"/>
    </source>
</evidence>
<reference evidence="1 2" key="1">
    <citation type="submission" date="2019-01" db="EMBL/GenBank/DDBJ databases">
        <title>Genome sequencing of strain FW10M-9.</title>
        <authorList>
            <person name="Heo J."/>
            <person name="Kim S.-J."/>
            <person name="Kim J.-S."/>
            <person name="Hong S.-B."/>
            <person name="Kwon S.-W."/>
        </authorList>
    </citation>
    <scope>NUCLEOTIDE SEQUENCE [LARGE SCALE GENOMIC DNA]</scope>
    <source>
        <strain evidence="1 2">FW10M-9</strain>
    </source>
</reference>
<accession>A0A4P6F015</accession>
<dbReference type="RefSeq" id="WP_129186470.1">
    <property type="nucleotide sequence ID" value="NZ_CP035493.1"/>
</dbReference>
<dbReference type="OrthoDB" id="3531601at2"/>
<dbReference type="SUPFAM" id="SSF103196">
    <property type="entry name" value="Roadblock/LC7 domain"/>
    <property type="match status" value="1"/>
</dbReference>
<dbReference type="Proteomes" id="UP000292118">
    <property type="component" value="Chromosome"/>
</dbReference>
<protein>
    <recommendedName>
        <fullName evidence="3">Roadblock/LAMTOR2 domain-containing protein</fullName>
    </recommendedName>
</protein>